<accession>A0AAD7RYX8</accession>
<dbReference type="Gene3D" id="1.20.1070.10">
    <property type="entry name" value="Rhodopsin 7-helix transmembrane proteins"/>
    <property type="match status" value="1"/>
</dbReference>
<keyword evidence="5" id="KW-1133">Transmembrane helix</keyword>
<keyword evidence="5" id="KW-0472">Membrane</keyword>
<reference evidence="6" key="1">
    <citation type="journal article" date="2023" name="Science">
        <title>Genome structures resolve the early diversification of teleost fishes.</title>
        <authorList>
            <person name="Parey E."/>
            <person name="Louis A."/>
            <person name="Montfort J."/>
            <person name="Bouchez O."/>
            <person name="Roques C."/>
            <person name="Iampietro C."/>
            <person name="Lluch J."/>
            <person name="Castinel A."/>
            <person name="Donnadieu C."/>
            <person name="Desvignes T."/>
            <person name="Floi Bucao C."/>
            <person name="Jouanno E."/>
            <person name="Wen M."/>
            <person name="Mejri S."/>
            <person name="Dirks R."/>
            <person name="Jansen H."/>
            <person name="Henkel C."/>
            <person name="Chen W.J."/>
            <person name="Zahm M."/>
            <person name="Cabau C."/>
            <person name="Klopp C."/>
            <person name="Thompson A.W."/>
            <person name="Robinson-Rechavi M."/>
            <person name="Braasch I."/>
            <person name="Lecointre G."/>
            <person name="Bobe J."/>
            <person name="Postlethwait J.H."/>
            <person name="Berthelot C."/>
            <person name="Roest Crollius H."/>
            <person name="Guiguen Y."/>
        </authorList>
    </citation>
    <scope>NUCLEOTIDE SEQUENCE</scope>
    <source>
        <strain evidence="6">NC1722</strain>
    </source>
</reference>
<evidence type="ECO:0000313" key="7">
    <source>
        <dbReference type="Proteomes" id="UP001221898"/>
    </source>
</evidence>
<dbReference type="SUPFAM" id="SSF81321">
    <property type="entry name" value="Family A G protein-coupled receptor-like"/>
    <property type="match status" value="1"/>
</dbReference>
<keyword evidence="2" id="KW-0297">G-protein coupled receptor</keyword>
<dbReference type="GO" id="GO:0016020">
    <property type="term" value="C:membrane"/>
    <property type="evidence" value="ECO:0007669"/>
    <property type="project" value="UniProtKB-SubCell"/>
</dbReference>
<dbReference type="EMBL" id="JAINUG010000142">
    <property type="protein sequence ID" value="KAJ8392890.1"/>
    <property type="molecule type" value="Genomic_DNA"/>
</dbReference>
<proteinExistence type="predicted"/>
<evidence type="ECO:0000256" key="3">
    <source>
        <dbReference type="ARBA" id="ARBA00023170"/>
    </source>
</evidence>
<organism evidence="6 7">
    <name type="scientific">Aldrovandia affinis</name>
    <dbReference type="NCBI Taxonomy" id="143900"/>
    <lineage>
        <taxon>Eukaryota</taxon>
        <taxon>Metazoa</taxon>
        <taxon>Chordata</taxon>
        <taxon>Craniata</taxon>
        <taxon>Vertebrata</taxon>
        <taxon>Euteleostomi</taxon>
        <taxon>Actinopterygii</taxon>
        <taxon>Neopterygii</taxon>
        <taxon>Teleostei</taxon>
        <taxon>Notacanthiformes</taxon>
        <taxon>Halosauridae</taxon>
        <taxon>Aldrovandia</taxon>
    </lineage>
</organism>
<dbReference type="PANTHER" id="PTHR24240">
    <property type="entry name" value="OPSIN"/>
    <property type="match status" value="1"/>
</dbReference>
<sequence length="100" mass="11113">MLPLFGLGSYGPEPFGISCTINWWRMKSSLNDRVYICLILTLCFAVPTFTMMTSYIAIMLMVHRSGCSLETILSSAVAHSKKDLQLTRIAAVVFSTFLIA</sequence>
<dbReference type="InterPro" id="IPR050125">
    <property type="entry name" value="GPCR_opsins"/>
</dbReference>
<dbReference type="GO" id="GO:0004930">
    <property type="term" value="F:G protein-coupled receptor activity"/>
    <property type="evidence" value="ECO:0007669"/>
    <property type="project" value="UniProtKB-KW"/>
</dbReference>
<dbReference type="Proteomes" id="UP001221898">
    <property type="component" value="Unassembled WGS sequence"/>
</dbReference>
<comment type="caution">
    <text evidence="6">The sequence shown here is derived from an EMBL/GenBank/DDBJ whole genome shotgun (WGS) entry which is preliminary data.</text>
</comment>
<gene>
    <name evidence="6" type="ORF">AAFF_G00070940</name>
</gene>
<feature type="transmembrane region" description="Helical" evidence="5">
    <location>
        <begin position="33"/>
        <end position="58"/>
    </location>
</feature>
<evidence type="ECO:0008006" key="8">
    <source>
        <dbReference type="Google" id="ProtNLM"/>
    </source>
</evidence>
<evidence type="ECO:0000256" key="1">
    <source>
        <dbReference type="ARBA" id="ARBA00004141"/>
    </source>
</evidence>
<keyword evidence="4" id="KW-0807">Transducer</keyword>
<evidence type="ECO:0000256" key="5">
    <source>
        <dbReference type="SAM" id="Phobius"/>
    </source>
</evidence>
<evidence type="ECO:0000313" key="6">
    <source>
        <dbReference type="EMBL" id="KAJ8392890.1"/>
    </source>
</evidence>
<evidence type="ECO:0000256" key="2">
    <source>
        <dbReference type="ARBA" id="ARBA00023040"/>
    </source>
</evidence>
<name>A0AAD7RYX8_9TELE</name>
<dbReference type="AlphaFoldDB" id="A0AAD7RYX8"/>
<keyword evidence="7" id="KW-1185">Reference proteome</keyword>
<protein>
    <recommendedName>
        <fullName evidence="8">G-protein coupled receptors family 1 profile domain-containing protein</fullName>
    </recommendedName>
</protein>
<keyword evidence="5" id="KW-0812">Transmembrane</keyword>
<evidence type="ECO:0000256" key="4">
    <source>
        <dbReference type="ARBA" id="ARBA00023224"/>
    </source>
</evidence>
<comment type="subcellular location">
    <subcellularLocation>
        <location evidence="1">Membrane</location>
        <topology evidence="1">Multi-pass membrane protein</topology>
    </subcellularLocation>
</comment>
<keyword evidence="3" id="KW-0675">Receptor</keyword>